<dbReference type="RefSeq" id="WP_181927673.1">
    <property type="nucleotide sequence ID" value="NZ_CP054698.1"/>
</dbReference>
<dbReference type="EMBL" id="CP054698">
    <property type="protein sequence ID" value="QMS89767.1"/>
    <property type="molecule type" value="Genomic_DNA"/>
</dbReference>
<gene>
    <name evidence="1" type="ORF">HUN01_20065</name>
</gene>
<sequence length="455" mass="51468">MFLNNLVEASEGPSNFLRKEKLALQSKQDKILAADVKSVLYYRTWIQAKTNNTFDKTRILGVVAAAKGAENYLPYTIPKIIQQISETGMMADIVIGLNNGFECPIIIDRFTLLPDVQVIHLYTEDKLANNIPATIFDNIVCKGKPYFLSSIEPHQSRHRIFVVHQKEGQYAAGKIRVLGDIYGSLLFNSIENGWIPPAILVTFDAESQFLVTHNSSVIDTDSNGLKLIVNQLQNHPEIDILGTRNKFAVYQKAIVDGIRVLLPNFSEQVPPLQWFIDIVHGRFSGFQCKWGGGTFGRTDVIVSLLVVISRNYPGIRGEDTQLTILAKCAGFIGDIFLDVISTNRTPSMTDMTIEQPPKKAWVEQVYRWLVSTYPLKLLYGEHNIKSLVSYGFPWFTFTRPIAFLKLVISNDKINFSTVINKIKLITIAYFTFQKIQKKSRKNHDVLQGSEAKAFW</sequence>
<dbReference type="KEGG" id="ned:HUN01_20065"/>
<proteinExistence type="predicted"/>
<keyword evidence="2" id="KW-1185">Reference proteome</keyword>
<accession>A0A7D7LI76</accession>
<protein>
    <submittedName>
        <fullName evidence="1">Uncharacterized protein</fullName>
    </submittedName>
</protein>
<name>A0A7D7LI76_9NOSO</name>
<evidence type="ECO:0000313" key="1">
    <source>
        <dbReference type="EMBL" id="QMS89767.1"/>
    </source>
</evidence>
<dbReference type="Proteomes" id="UP000514713">
    <property type="component" value="Chromosome"/>
</dbReference>
<evidence type="ECO:0000313" key="2">
    <source>
        <dbReference type="Proteomes" id="UP000514713"/>
    </source>
</evidence>
<dbReference type="AlphaFoldDB" id="A0A7D7LI76"/>
<organism evidence="1 2">
    <name type="scientific">Nostoc edaphicum CCNP1411</name>
    <dbReference type="NCBI Taxonomy" id="1472755"/>
    <lineage>
        <taxon>Bacteria</taxon>
        <taxon>Bacillati</taxon>
        <taxon>Cyanobacteriota</taxon>
        <taxon>Cyanophyceae</taxon>
        <taxon>Nostocales</taxon>
        <taxon>Nostocaceae</taxon>
        <taxon>Nostoc</taxon>
    </lineage>
</organism>
<reference evidence="2" key="1">
    <citation type="submission" date="2020-06" db="EMBL/GenBank/DDBJ databases">
        <title>Nostoc edaphicum CCNP1411 genome.</title>
        <authorList>
            <person name="Fidor A."/>
            <person name="Grabski M."/>
            <person name="Gawor J."/>
            <person name="Gromadka R."/>
            <person name="Wegrzyn G."/>
            <person name="Mazur-Marzec H."/>
        </authorList>
    </citation>
    <scope>NUCLEOTIDE SEQUENCE [LARGE SCALE GENOMIC DNA]</scope>
    <source>
        <strain evidence="2">CCNP1411</strain>
    </source>
</reference>